<gene>
    <name evidence="16 18" type="primary">murB</name>
    <name evidence="18" type="ORF">ACFPYJ_28030</name>
</gene>
<dbReference type="InterPro" id="IPR016166">
    <property type="entry name" value="FAD-bd_PCMH"/>
</dbReference>
<dbReference type="GO" id="GO:0008762">
    <property type="term" value="F:UDP-N-acetylmuramate dehydrogenase activity"/>
    <property type="evidence" value="ECO:0007669"/>
    <property type="project" value="UniProtKB-EC"/>
</dbReference>
<dbReference type="Proteomes" id="UP001596047">
    <property type="component" value="Unassembled WGS sequence"/>
</dbReference>
<organism evidence="18 19">
    <name type="scientific">Paenibacillus solisilvae</name>
    <dbReference type="NCBI Taxonomy" id="2486751"/>
    <lineage>
        <taxon>Bacteria</taxon>
        <taxon>Bacillati</taxon>
        <taxon>Bacillota</taxon>
        <taxon>Bacilli</taxon>
        <taxon>Bacillales</taxon>
        <taxon>Paenibacillaceae</taxon>
        <taxon>Paenibacillus</taxon>
    </lineage>
</organism>
<evidence type="ECO:0000256" key="1">
    <source>
        <dbReference type="ARBA" id="ARBA00001974"/>
    </source>
</evidence>
<dbReference type="InterPro" id="IPR003170">
    <property type="entry name" value="MurB"/>
</dbReference>
<dbReference type="PANTHER" id="PTHR21071:SF4">
    <property type="entry name" value="UDP-N-ACETYLENOLPYRUVOYLGLUCOSAMINE REDUCTASE"/>
    <property type="match status" value="1"/>
</dbReference>
<keyword evidence="7 16" id="KW-0285">Flavoprotein</keyword>
<feature type="domain" description="FAD-binding PCMH-type" evidence="17">
    <location>
        <begin position="23"/>
        <end position="188"/>
    </location>
</feature>
<comment type="similarity">
    <text evidence="16">Belongs to the MurB family.</text>
</comment>
<evidence type="ECO:0000256" key="3">
    <source>
        <dbReference type="ARBA" id="ARBA00004496"/>
    </source>
</evidence>
<keyword evidence="19" id="KW-1185">Reference proteome</keyword>
<evidence type="ECO:0000256" key="11">
    <source>
        <dbReference type="ARBA" id="ARBA00022984"/>
    </source>
</evidence>
<proteinExistence type="inferred from homology"/>
<dbReference type="InterPro" id="IPR006094">
    <property type="entry name" value="Oxid_FAD_bind_N"/>
</dbReference>
<dbReference type="EMBL" id="JBHSOW010000106">
    <property type="protein sequence ID" value="MFC5652885.1"/>
    <property type="molecule type" value="Genomic_DNA"/>
</dbReference>
<dbReference type="PROSITE" id="PS51387">
    <property type="entry name" value="FAD_PCMH"/>
    <property type="match status" value="1"/>
</dbReference>
<evidence type="ECO:0000256" key="7">
    <source>
        <dbReference type="ARBA" id="ARBA00022630"/>
    </source>
</evidence>
<dbReference type="InterPro" id="IPR016169">
    <property type="entry name" value="FAD-bd_PCMH_sub2"/>
</dbReference>
<dbReference type="PANTHER" id="PTHR21071">
    <property type="entry name" value="UDP-N-ACETYLENOLPYRUVOYLGLUCOSAMINE REDUCTASE"/>
    <property type="match status" value="1"/>
</dbReference>
<keyword evidence="10 16" id="KW-0133">Cell shape</keyword>
<evidence type="ECO:0000256" key="9">
    <source>
        <dbReference type="ARBA" id="ARBA00022857"/>
    </source>
</evidence>
<accession>A0ABW0W965</accession>
<protein>
    <recommendedName>
        <fullName evidence="16">UDP-N-acetylenolpyruvoylglucosamine reductase</fullName>
        <ecNumber evidence="16">1.3.1.98</ecNumber>
    </recommendedName>
    <alternativeName>
        <fullName evidence="16">UDP-N-acetylmuramate dehydrogenase</fullName>
    </alternativeName>
</protein>
<evidence type="ECO:0000256" key="8">
    <source>
        <dbReference type="ARBA" id="ARBA00022827"/>
    </source>
</evidence>
<evidence type="ECO:0000256" key="13">
    <source>
        <dbReference type="ARBA" id="ARBA00023306"/>
    </source>
</evidence>
<evidence type="ECO:0000256" key="12">
    <source>
        <dbReference type="ARBA" id="ARBA00023002"/>
    </source>
</evidence>
<dbReference type="Gene3D" id="3.90.78.10">
    <property type="entry name" value="UDP-N-acetylenolpyruvoylglucosamine reductase, C-terminal domain"/>
    <property type="match status" value="1"/>
</dbReference>
<feature type="active site" evidence="16">
    <location>
        <position position="289"/>
    </location>
</feature>
<keyword evidence="11 16" id="KW-0573">Peptidoglycan synthesis</keyword>
<evidence type="ECO:0000256" key="4">
    <source>
        <dbReference type="ARBA" id="ARBA00004752"/>
    </source>
</evidence>
<sequence>MFTKLECKVEENYNLKDITTMGVGGPCKYYVVPNTIEDIQEVKQKCAQSDTQLLIIGNGSNVIIDDSGFDGVVLHVGKRLRNMKLEQDHLYAEAGVALPNIAFTMAKEGITGFEFMASIPGTVGGGVVMNAGSLGKETSTVLKSVTYLDEEGMLHTKDNAELGLSFRNSRFLGTKDIILSANFSIERSPDKAALMEKTKEVANVRKKKFPMNVATVGSTFKSPFNGPHPGNLIEKVGLKGYQVGGAQISTVHANWVINTGSATSQDVKELIRIMQDTVKQELGVWMEQEVIYI</sequence>
<dbReference type="InterPro" id="IPR036635">
    <property type="entry name" value="MurB_C_sf"/>
</dbReference>
<evidence type="ECO:0000256" key="16">
    <source>
        <dbReference type="HAMAP-Rule" id="MF_00037"/>
    </source>
</evidence>
<comment type="function">
    <text evidence="2 16">Cell wall formation.</text>
</comment>
<evidence type="ECO:0000256" key="2">
    <source>
        <dbReference type="ARBA" id="ARBA00003921"/>
    </source>
</evidence>
<keyword evidence="8 16" id="KW-0274">FAD</keyword>
<keyword evidence="13 16" id="KW-0131">Cell cycle</keyword>
<keyword evidence="5 16" id="KW-0963">Cytoplasm</keyword>
<dbReference type="HAMAP" id="MF_00037">
    <property type="entry name" value="MurB"/>
    <property type="match status" value="1"/>
</dbReference>
<dbReference type="SUPFAM" id="SSF56176">
    <property type="entry name" value="FAD-binding/transporter-associated domain-like"/>
    <property type="match status" value="1"/>
</dbReference>
<comment type="subcellular location">
    <subcellularLocation>
        <location evidence="3 16">Cytoplasm</location>
    </subcellularLocation>
</comment>
<dbReference type="InterPro" id="IPR036318">
    <property type="entry name" value="FAD-bd_PCMH-like_sf"/>
</dbReference>
<evidence type="ECO:0000256" key="10">
    <source>
        <dbReference type="ARBA" id="ARBA00022960"/>
    </source>
</evidence>
<name>A0ABW0W965_9BACL</name>
<evidence type="ECO:0000256" key="15">
    <source>
        <dbReference type="ARBA" id="ARBA00048914"/>
    </source>
</evidence>
<dbReference type="Pfam" id="PF01565">
    <property type="entry name" value="FAD_binding_4"/>
    <property type="match status" value="1"/>
</dbReference>
<evidence type="ECO:0000313" key="19">
    <source>
        <dbReference type="Proteomes" id="UP001596047"/>
    </source>
</evidence>
<comment type="catalytic activity">
    <reaction evidence="15 16">
        <text>UDP-N-acetyl-alpha-D-muramate + NADP(+) = UDP-N-acetyl-3-O-(1-carboxyvinyl)-alpha-D-glucosamine + NADPH + H(+)</text>
        <dbReference type="Rhea" id="RHEA:12248"/>
        <dbReference type="ChEBI" id="CHEBI:15378"/>
        <dbReference type="ChEBI" id="CHEBI:57783"/>
        <dbReference type="ChEBI" id="CHEBI:58349"/>
        <dbReference type="ChEBI" id="CHEBI:68483"/>
        <dbReference type="ChEBI" id="CHEBI:70757"/>
        <dbReference type="EC" id="1.3.1.98"/>
    </reaction>
</comment>
<dbReference type="Gene3D" id="3.30.43.10">
    <property type="entry name" value="Uridine Diphospho-n-acetylenolpyruvylglucosamine Reductase, domain 2"/>
    <property type="match status" value="1"/>
</dbReference>
<evidence type="ECO:0000256" key="14">
    <source>
        <dbReference type="ARBA" id="ARBA00023316"/>
    </source>
</evidence>
<keyword evidence="9 16" id="KW-0521">NADP</keyword>
<comment type="cofactor">
    <cofactor evidence="1 16">
        <name>FAD</name>
        <dbReference type="ChEBI" id="CHEBI:57692"/>
    </cofactor>
</comment>
<comment type="pathway">
    <text evidence="4 16">Cell wall biogenesis; peptidoglycan biosynthesis.</text>
</comment>
<dbReference type="SUPFAM" id="SSF56194">
    <property type="entry name" value="Uridine diphospho-N-Acetylenolpyruvylglucosamine reductase, MurB, C-terminal domain"/>
    <property type="match status" value="1"/>
</dbReference>
<dbReference type="NCBIfam" id="NF010480">
    <property type="entry name" value="PRK13905.1"/>
    <property type="match status" value="1"/>
</dbReference>
<dbReference type="Gene3D" id="3.30.465.10">
    <property type="match status" value="1"/>
</dbReference>
<dbReference type="InterPro" id="IPR011601">
    <property type="entry name" value="MurB_C"/>
</dbReference>
<feature type="active site" description="Proton donor" evidence="16">
    <location>
        <position position="218"/>
    </location>
</feature>
<dbReference type="InterPro" id="IPR016167">
    <property type="entry name" value="FAD-bd_PCMH_sub1"/>
</dbReference>
<comment type="caution">
    <text evidence="18">The sequence shown here is derived from an EMBL/GenBank/DDBJ whole genome shotgun (WGS) entry which is preliminary data.</text>
</comment>
<keyword evidence="12 16" id="KW-0560">Oxidoreductase</keyword>
<dbReference type="NCBIfam" id="TIGR00179">
    <property type="entry name" value="murB"/>
    <property type="match status" value="1"/>
</dbReference>
<dbReference type="Pfam" id="PF02873">
    <property type="entry name" value="MurB_C"/>
    <property type="match status" value="1"/>
</dbReference>
<dbReference type="RefSeq" id="WP_379191539.1">
    <property type="nucleotide sequence ID" value="NZ_JBHSOW010000106.1"/>
</dbReference>
<evidence type="ECO:0000313" key="18">
    <source>
        <dbReference type="EMBL" id="MFC5652885.1"/>
    </source>
</evidence>
<reference evidence="19" key="1">
    <citation type="journal article" date="2019" name="Int. J. Syst. Evol. Microbiol.">
        <title>The Global Catalogue of Microorganisms (GCM) 10K type strain sequencing project: providing services to taxonomists for standard genome sequencing and annotation.</title>
        <authorList>
            <consortium name="The Broad Institute Genomics Platform"/>
            <consortium name="The Broad Institute Genome Sequencing Center for Infectious Disease"/>
            <person name="Wu L."/>
            <person name="Ma J."/>
        </authorList>
    </citation>
    <scope>NUCLEOTIDE SEQUENCE [LARGE SCALE GENOMIC DNA]</scope>
    <source>
        <strain evidence="19">CGMCC 1.3240</strain>
    </source>
</reference>
<keyword evidence="14 16" id="KW-0961">Cell wall biogenesis/degradation</keyword>
<feature type="active site" evidence="16">
    <location>
        <position position="167"/>
    </location>
</feature>
<evidence type="ECO:0000259" key="17">
    <source>
        <dbReference type="PROSITE" id="PS51387"/>
    </source>
</evidence>
<evidence type="ECO:0000256" key="5">
    <source>
        <dbReference type="ARBA" id="ARBA00022490"/>
    </source>
</evidence>
<dbReference type="EC" id="1.3.1.98" evidence="16"/>
<keyword evidence="6 16" id="KW-0132">Cell division</keyword>
<evidence type="ECO:0000256" key="6">
    <source>
        <dbReference type="ARBA" id="ARBA00022618"/>
    </source>
</evidence>